<dbReference type="AlphaFoldDB" id="A0AA88DR11"/>
<evidence type="ECO:0000313" key="1">
    <source>
        <dbReference type="EMBL" id="GMN59921.1"/>
    </source>
</evidence>
<proteinExistence type="predicted"/>
<reference evidence="1" key="1">
    <citation type="submission" date="2023-07" db="EMBL/GenBank/DDBJ databases">
        <title>draft genome sequence of fig (Ficus carica).</title>
        <authorList>
            <person name="Takahashi T."/>
            <person name="Nishimura K."/>
        </authorList>
    </citation>
    <scope>NUCLEOTIDE SEQUENCE</scope>
</reference>
<keyword evidence="2" id="KW-1185">Reference proteome</keyword>
<gene>
    <name evidence="1" type="ORF">TIFTF001_029010</name>
</gene>
<evidence type="ECO:0000313" key="2">
    <source>
        <dbReference type="Proteomes" id="UP001187192"/>
    </source>
</evidence>
<protein>
    <submittedName>
        <fullName evidence="1">Uncharacterized protein</fullName>
    </submittedName>
</protein>
<comment type="caution">
    <text evidence="1">The sequence shown here is derived from an EMBL/GenBank/DDBJ whole genome shotgun (WGS) entry which is preliminary data.</text>
</comment>
<dbReference type="Proteomes" id="UP001187192">
    <property type="component" value="Unassembled WGS sequence"/>
</dbReference>
<name>A0AA88DR11_FICCA</name>
<sequence>MGDVTLDARWSLPSTFQQLYPDIASEIDRVLFSIESDVMVWTCSLDGKVTCAGACASLIHAGNLISCGKQIRAAFIPPSRYILTWKLLHDKLPTDQALK</sequence>
<dbReference type="EMBL" id="BTGU01000093">
    <property type="protein sequence ID" value="GMN59921.1"/>
    <property type="molecule type" value="Genomic_DNA"/>
</dbReference>
<accession>A0AA88DR11</accession>
<organism evidence="1 2">
    <name type="scientific">Ficus carica</name>
    <name type="common">Common fig</name>
    <dbReference type="NCBI Taxonomy" id="3494"/>
    <lineage>
        <taxon>Eukaryota</taxon>
        <taxon>Viridiplantae</taxon>
        <taxon>Streptophyta</taxon>
        <taxon>Embryophyta</taxon>
        <taxon>Tracheophyta</taxon>
        <taxon>Spermatophyta</taxon>
        <taxon>Magnoliopsida</taxon>
        <taxon>eudicotyledons</taxon>
        <taxon>Gunneridae</taxon>
        <taxon>Pentapetalae</taxon>
        <taxon>rosids</taxon>
        <taxon>fabids</taxon>
        <taxon>Rosales</taxon>
        <taxon>Moraceae</taxon>
        <taxon>Ficeae</taxon>
        <taxon>Ficus</taxon>
    </lineage>
</organism>